<dbReference type="Proteomes" id="UP000075583">
    <property type="component" value="Unassembled WGS sequence"/>
</dbReference>
<comment type="caution">
    <text evidence="3">The sequence shown here is derived from an EMBL/GenBank/DDBJ whole genome shotgun (WGS) entry which is preliminary data.</text>
</comment>
<dbReference type="Pfam" id="PF13739">
    <property type="entry name" value="PdaC"/>
    <property type="match status" value="1"/>
</dbReference>
<protein>
    <recommendedName>
        <fullName evidence="5">DUF3298 domain-containing protein</fullName>
    </recommendedName>
</protein>
<feature type="domain" description="DUF3298" evidence="1">
    <location>
        <begin position="181"/>
        <end position="259"/>
    </location>
</feature>
<accession>A0A150XRY7</accession>
<gene>
    <name evidence="3" type="ORF">MB14_13150</name>
</gene>
<evidence type="ECO:0000313" key="4">
    <source>
        <dbReference type="Proteomes" id="UP000075583"/>
    </source>
</evidence>
<evidence type="ECO:0008006" key="5">
    <source>
        <dbReference type="Google" id="ProtNLM"/>
    </source>
</evidence>
<keyword evidence="4" id="KW-1185">Reference proteome</keyword>
<dbReference type="AlphaFoldDB" id="A0A150XRY7"/>
<dbReference type="EMBL" id="LQZQ01000002">
    <property type="protein sequence ID" value="KYG81528.1"/>
    <property type="molecule type" value="Genomic_DNA"/>
</dbReference>
<organism evidence="3 4">
    <name type="scientific">Roseivirga ehrenbergii (strain DSM 102268 / JCM 13514 / KCTC 12282 / NCIMB 14502 / KMM 6017)</name>
    <dbReference type="NCBI Taxonomy" id="279360"/>
    <lineage>
        <taxon>Bacteria</taxon>
        <taxon>Pseudomonadati</taxon>
        <taxon>Bacteroidota</taxon>
        <taxon>Cytophagia</taxon>
        <taxon>Cytophagales</taxon>
        <taxon>Roseivirgaceae</taxon>
        <taxon>Roseivirga</taxon>
    </lineage>
</organism>
<sequence length="278" mass="31387">MKPLGFLSILLLLTACEFGKKESVTTPEIVQPIPKATFVSYELNKISEKKGPCVADGKGEKCLSIEIQYPTLEGGASDAVLDSINRQIQHDILNYAFISEPKDDFKLLIEEMSQEYEKILDENSDYKTGWLLEISSDIIHQDSSYISTATTIFTFTGGAHPNSMQVYRSYDLTTGKVLELSDILVEGYEEELNKLAEIEFRMDKKIPPSEPLDEQGYFFENGQFQLNSNFAIMNKTLLFYYNAYEIGPYSMGPTELELKLTDYIDLIKPSGVIGDLKN</sequence>
<dbReference type="STRING" id="279360.MB14_13150"/>
<evidence type="ECO:0000259" key="2">
    <source>
        <dbReference type="Pfam" id="PF13739"/>
    </source>
</evidence>
<dbReference type="RefSeq" id="WP_062588545.1">
    <property type="nucleotide sequence ID" value="NZ_LQZQ01000002.1"/>
</dbReference>
<dbReference type="Gene3D" id="3.30.565.40">
    <property type="entry name" value="Fervidobacterium nodosum Rt17-B1 like"/>
    <property type="match status" value="1"/>
</dbReference>
<evidence type="ECO:0000259" key="1">
    <source>
        <dbReference type="Pfam" id="PF11738"/>
    </source>
</evidence>
<dbReference type="PROSITE" id="PS51257">
    <property type="entry name" value="PROKAR_LIPOPROTEIN"/>
    <property type="match status" value="1"/>
</dbReference>
<proteinExistence type="predicted"/>
<reference evidence="3" key="1">
    <citation type="submission" date="2016-01" db="EMBL/GenBank/DDBJ databases">
        <title>Genome sequencing of Roseivirga ehrenbergii KMM 6017.</title>
        <authorList>
            <person name="Selvaratnam C."/>
            <person name="Thevarajoo S."/>
            <person name="Goh K.M."/>
            <person name="Ee R."/>
            <person name="Chan K.-G."/>
            <person name="Chong C.S."/>
        </authorList>
    </citation>
    <scope>NUCLEOTIDE SEQUENCE [LARGE SCALE GENOMIC DNA]</scope>
    <source>
        <strain evidence="3">KMM 6017</strain>
    </source>
</reference>
<dbReference type="InterPro" id="IPR025303">
    <property type="entry name" value="PdaC"/>
</dbReference>
<dbReference type="OrthoDB" id="594879at2"/>
<dbReference type="Pfam" id="PF11738">
    <property type="entry name" value="DUF3298"/>
    <property type="match status" value="1"/>
</dbReference>
<feature type="domain" description="Deacetylase PdaC" evidence="2">
    <location>
        <begin position="60"/>
        <end position="163"/>
    </location>
</feature>
<dbReference type="InterPro" id="IPR037126">
    <property type="entry name" value="PdaC/RsiV-like_sf"/>
</dbReference>
<dbReference type="InterPro" id="IPR021729">
    <property type="entry name" value="DUF3298"/>
</dbReference>
<name>A0A150XRY7_ROSEK</name>
<evidence type="ECO:0000313" key="3">
    <source>
        <dbReference type="EMBL" id="KYG81528.1"/>
    </source>
</evidence>
<dbReference type="Gene3D" id="3.90.640.20">
    <property type="entry name" value="Heat-shock cognate protein, ATPase"/>
    <property type="match status" value="1"/>
</dbReference>